<dbReference type="OrthoDB" id="182039at2"/>
<dbReference type="Gene3D" id="3.10.490.10">
    <property type="entry name" value="Gamma-glutamyl cyclotransferase-like"/>
    <property type="match status" value="1"/>
</dbReference>
<proteinExistence type="predicted"/>
<dbReference type="Proteomes" id="UP000323856">
    <property type="component" value="Unassembled WGS sequence"/>
</dbReference>
<evidence type="ECO:0000259" key="1">
    <source>
        <dbReference type="Pfam" id="PF21986"/>
    </source>
</evidence>
<dbReference type="InterPro" id="IPR053844">
    <property type="entry name" value="AH_C"/>
</dbReference>
<dbReference type="RefSeq" id="WP_149621138.1">
    <property type="nucleotide sequence ID" value="NZ_VOBL01000042.1"/>
</dbReference>
<accession>A0A5B0E2Y1</accession>
<protein>
    <recommendedName>
        <fullName evidence="1">Allophanate hydrolase C-terminal domain-containing protein</fullName>
    </recommendedName>
</protein>
<evidence type="ECO:0000313" key="3">
    <source>
        <dbReference type="Proteomes" id="UP000323856"/>
    </source>
</evidence>
<gene>
    <name evidence="2" type="ORF">FQ154_20305</name>
</gene>
<evidence type="ECO:0000313" key="2">
    <source>
        <dbReference type="EMBL" id="KAA0973026.1"/>
    </source>
</evidence>
<dbReference type="InterPro" id="IPR013024">
    <property type="entry name" value="GGCT-like"/>
</dbReference>
<dbReference type="EMBL" id="VOBL01000042">
    <property type="protein sequence ID" value="KAA0973026.1"/>
    <property type="molecule type" value="Genomic_DNA"/>
</dbReference>
<name>A0A5B0E2Y1_9MICC</name>
<reference evidence="2 3" key="1">
    <citation type="submission" date="2019-07" db="EMBL/GenBank/DDBJ databases">
        <title>Analysis of the biochemical properties, biological activity and biotechnological potential of siderophores and biosurfactants produced by Antarctic psychrotolerant bacteria.</title>
        <authorList>
            <person name="Styczynski M."/>
            <person name="Krucon T."/>
            <person name="Decewicz P."/>
            <person name="Dziewit L."/>
        </authorList>
    </citation>
    <scope>NUCLEOTIDE SEQUENCE [LARGE SCALE GENOMIC DNA]</scope>
    <source>
        <strain evidence="2 3">ANT_H27</strain>
    </source>
</reference>
<dbReference type="Pfam" id="PF21986">
    <property type="entry name" value="AH_C"/>
    <property type="match status" value="1"/>
</dbReference>
<dbReference type="SUPFAM" id="SSF110857">
    <property type="entry name" value="Gamma-glutamyl cyclotransferase-like"/>
    <property type="match status" value="1"/>
</dbReference>
<dbReference type="InterPro" id="IPR036568">
    <property type="entry name" value="GGCT-like_sf"/>
</dbReference>
<dbReference type="CDD" id="cd06661">
    <property type="entry name" value="GGCT_like"/>
    <property type="match status" value="1"/>
</dbReference>
<organism evidence="2 3">
    <name type="scientific">Paeniglutamicibacter gangotriensis</name>
    <dbReference type="NCBI Taxonomy" id="254787"/>
    <lineage>
        <taxon>Bacteria</taxon>
        <taxon>Bacillati</taxon>
        <taxon>Actinomycetota</taxon>
        <taxon>Actinomycetes</taxon>
        <taxon>Micrococcales</taxon>
        <taxon>Micrococcaceae</taxon>
        <taxon>Paeniglutamicibacter</taxon>
    </lineage>
</organism>
<feature type="domain" description="Allophanate hydrolase C-terminal" evidence="1">
    <location>
        <begin position="4"/>
        <end position="125"/>
    </location>
</feature>
<comment type="caution">
    <text evidence="2">The sequence shown here is derived from an EMBL/GenBank/DDBJ whole genome shotgun (WGS) entry which is preliminary data.</text>
</comment>
<sequence>MENVKMFVNGQAMSGGSINGMLGRATFLGEASTAARYRFYSVRAEFPGLSPVESSGRSIRGELYEVSYDILRRSLLPAEPAELELTVIELNDGTGSLSMAIRREALNAPGVVDITDFGGWRNYLKTRPTK</sequence>
<dbReference type="AlphaFoldDB" id="A0A5B0E2Y1"/>